<name>A0A2G5SL79_9PELO</name>
<accession>A0A2G5SL79</accession>
<organism evidence="1 2">
    <name type="scientific">Caenorhabditis nigoni</name>
    <dbReference type="NCBI Taxonomy" id="1611254"/>
    <lineage>
        <taxon>Eukaryota</taxon>
        <taxon>Metazoa</taxon>
        <taxon>Ecdysozoa</taxon>
        <taxon>Nematoda</taxon>
        <taxon>Chromadorea</taxon>
        <taxon>Rhabditida</taxon>
        <taxon>Rhabditina</taxon>
        <taxon>Rhabditomorpha</taxon>
        <taxon>Rhabditoidea</taxon>
        <taxon>Rhabditidae</taxon>
        <taxon>Peloderinae</taxon>
        <taxon>Caenorhabditis</taxon>
    </lineage>
</organism>
<evidence type="ECO:0000313" key="2">
    <source>
        <dbReference type="Proteomes" id="UP000230233"/>
    </source>
</evidence>
<gene>
    <name evidence="1" type="primary">Cnig_chr_X.g22549</name>
    <name evidence="1" type="ORF">B9Z55_022549</name>
</gene>
<dbReference type="Proteomes" id="UP000230233">
    <property type="component" value="Chromosome X"/>
</dbReference>
<protein>
    <submittedName>
        <fullName evidence="1">Uncharacterized protein</fullName>
    </submittedName>
</protein>
<evidence type="ECO:0000313" key="1">
    <source>
        <dbReference type="EMBL" id="PIC15663.1"/>
    </source>
</evidence>
<proteinExistence type="predicted"/>
<reference evidence="2" key="1">
    <citation type="submission" date="2017-10" db="EMBL/GenBank/DDBJ databases">
        <title>Rapid genome shrinkage in a self-fertile nematode reveals novel sperm competition proteins.</title>
        <authorList>
            <person name="Yin D."/>
            <person name="Schwarz E.M."/>
            <person name="Thomas C.G."/>
            <person name="Felde R.L."/>
            <person name="Korf I.F."/>
            <person name="Cutter A.D."/>
            <person name="Schartner C.M."/>
            <person name="Ralston E.J."/>
            <person name="Meyer B.J."/>
            <person name="Haag E.S."/>
        </authorList>
    </citation>
    <scope>NUCLEOTIDE SEQUENCE [LARGE SCALE GENOMIC DNA]</scope>
    <source>
        <strain evidence="2">JU1422</strain>
    </source>
</reference>
<dbReference type="AlphaFoldDB" id="A0A2G5SL79"/>
<comment type="caution">
    <text evidence="1">The sequence shown here is derived from an EMBL/GenBank/DDBJ whole genome shotgun (WGS) entry which is preliminary data.</text>
</comment>
<keyword evidence="2" id="KW-1185">Reference proteome</keyword>
<dbReference type="EMBL" id="PDUG01000006">
    <property type="protein sequence ID" value="PIC15663.1"/>
    <property type="molecule type" value="Genomic_DNA"/>
</dbReference>
<sequence length="103" mass="11412">MRGCKNANIEPVNRTQGKACQPVFALAFVEGKVQQLIGFLVQKDASEIGNDFAFRDEDPDRAEYFNTMIAEALTSFFNVPSGLSDVEPLNTVQDIVDRINNAE</sequence>